<name>A0AC35F455_9BILA</name>
<dbReference type="Proteomes" id="UP000887580">
    <property type="component" value="Unplaced"/>
</dbReference>
<accession>A0AC35F455</accession>
<reference evidence="2" key="1">
    <citation type="submission" date="2022-11" db="UniProtKB">
        <authorList>
            <consortium name="WormBaseParasite"/>
        </authorList>
    </citation>
    <scope>IDENTIFICATION</scope>
</reference>
<dbReference type="WBParaSite" id="PS1159_v2.g13620.t1">
    <property type="protein sequence ID" value="PS1159_v2.g13620.t1"/>
    <property type="gene ID" value="PS1159_v2.g13620"/>
</dbReference>
<evidence type="ECO:0000313" key="2">
    <source>
        <dbReference type="WBParaSite" id="PS1159_v2.g13620.t1"/>
    </source>
</evidence>
<proteinExistence type="predicted"/>
<protein>
    <submittedName>
        <fullName evidence="2">Uncharacterized protein</fullName>
    </submittedName>
</protein>
<organism evidence="1 2">
    <name type="scientific">Panagrolaimus sp. PS1159</name>
    <dbReference type="NCBI Taxonomy" id="55785"/>
    <lineage>
        <taxon>Eukaryota</taxon>
        <taxon>Metazoa</taxon>
        <taxon>Ecdysozoa</taxon>
        <taxon>Nematoda</taxon>
        <taxon>Chromadorea</taxon>
        <taxon>Rhabditida</taxon>
        <taxon>Tylenchina</taxon>
        <taxon>Panagrolaimomorpha</taxon>
        <taxon>Panagrolaimoidea</taxon>
        <taxon>Panagrolaimidae</taxon>
        <taxon>Panagrolaimus</taxon>
    </lineage>
</organism>
<sequence length="168" mass="19828">MDKRLIISFKNMLKQQGFDFPYEIMRYILAKASYKVVKKLYFTCKYFPEKYRLFLIDKLYMGNRVIFKNSSKIFSYSDVTLLNVKIWLGDTFNSCQDYSNVLLWMPKIKKCTIKKLCLSFEDIAWNDFKIFAKAETIEEIHISKVLDSDGKMVALEDICAFIPNAVEI</sequence>
<evidence type="ECO:0000313" key="1">
    <source>
        <dbReference type="Proteomes" id="UP000887580"/>
    </source>
</evidence>